<accession>A0A376BAC3</accession>
<evidence type="ECO:0000256" key="4">
    <source>
        <dbReference type="PIRSR" id="PIRSR001221-2"/>
    </source>
</evidence>
<dbReference type="GO" id="GO:0016787">
    <property type="term" value="F:hydrolase activity"/>
    <property type="evidence" value="ECO:0007669"/>
    <property type="project" value="UniProtKB-KW"/>
</dbReference>
<name>A0A376BAC3_9ASCO</name>
<feature type="binding site" evidence="4">
    <location>
        <position position="214"/>
    </location>
    <ligand>
        <name>substrate</name>
    </ligand>
</feature>
<dbReference type="PANTHER" id="PTHR46072">
    <property type="entry name" value="AMIDASE-RELATED-RELATED"/>
    <property type="match status" value="1"/>
</dbReference>
<feature type="binding site" evidence="4">
    <location>
        <position position="240"/>
    </location>
    <ligand>
        <name>substrate</name>
    </ligand>
</feature>
<dbReference type="Proteomes" id="UP000262825">
    <property type="component" value="Unassembled WGS sequence"/>
</dbReference>
<evidence type="ECO:0000256" key="3">
    <source>
        <dbReference type="PIRSR" id="PIRSR001221-1"/>
    </source>
</evidence>
<evidence type="ECO:0000259" key="5">
    <source>
        <dbReference type="Pfam" id="PF01425"/>
    </source>
</evidence>
<evidence type="ECO:0000313" key="6">
    <source>
        <dbReference type="EMBL" id="SSD61616.1"/>
    </source>
</evidence>
<evidence type="ECO:0000256" key="1">
    <source>
        <dbReference type="ARBA" id="ARBA00009199"/>
    </source>
</evidence>
<dbReference type="Pfam" id="PF01425">
    <property type="entry name" value="Amidase"/>
    <property type="match status" value="1"/>
</dbReference>
<keyword evidence="7" id="KW-1185">Reference proteome</keyword>
<feature type="domain" description="Amidase" evidence="5">
    <location>
        <begin position="109"/>
        <end position="560"/>
    </location>
</feature>
<evidence type="ECO:0000256" key="2">
    <source>
        <dbReference type="ARBA" id="ARBA00022801"/>
    </source>
</evidence>
<dbReference type="VEuPathDB" id="FungiDB:SCODWIG_03377"/>
<organism evidence="6 7">
    <name type="scientific">Saccharomycodes ludwigii</name>
    <dbReference type="NCBI Taxonomy" id="36035"/>
    <lineage>
        <taxon>Eukaryota</taxon>
        <taxon>Fungi</taxon>
        <taxon>Dikarya</taxon>
        <taxon>Ascomycota</taxon>
        <taxon>Saccharomycotina</taxon>
        <taxon>Saccharomycetes</taxon>
        <taxon>Saccharomycodales</taxon>
        <taxon>Saccharomycodaceae</taxon>
        <taxon>Saccharomycodes</taxon>
    </lineage>
</organism>
<evidence type="ECO:0000313" key="7">
    <source>
        <dbReference type="Proteomes" id="UP000262825"/>
    </source>
</evidence>
<protein>
    <submittedName>
        <fullName evidence="6">Related to Putative amidase C550.07</fullName>
    </submittedName>
</protein>
<dbReference type="InterPro" id="IPR023631">
    <property type="entry name" value="Amidase_dom"/>
</dbReference>
<dbReference type="AlphaFoldDB" id="A0A376BAC3"/>
<feature type="binding site" evidence="4">
    <location>
        <begin position="261"/>
        <end position="264"/>
    </location>
    <ligand>
        <name>substrate</name>
    </ligand>
</feature>
<dbReference type="PANTHER" id="PTHR46072:SF4">
    <property type="entry name" value="AMIDASE C550.07-RELATED"/>
    <property type="match status" value="1"/>
</dbReference>
<reference evidence="7" key="1">
    <citation type="submission" date="2018-06" db="EMBL/GenBank/DDBJ databases">
        <authorList>
            <person name="Guldener U."/>
        </authorList>
    </citation>
    <scope>NUCLEOTIDE SEQUENCE [LARGE SCALE GENOMIC DNA]</scope>
    <source>
        <strain evidence="7">UTAD17</strain>
    </source>
</reference>
<sequence>MTAVTLDKVYYLDELKYKPDLTKFEKEFKPKIDTYKTKIKENIPKEATLPKVLKDGTELPEDFDTAAFKGASKIGELSGIMTPKELKIVKLPGVEIVDKIAKGELTSVETITAFIKQAAIAIQVTNCAMEFFPEEALARAKELDEYYEKTGKTVGPLHGLPFSLKEHYAYKGKNTNAGFVSMIDNFTEEDALTTEIFRKAGAVFYIRTTQPQSLMCLDSYNNLVGRCSNPHNTALSPGGSTSGEAALIALNGSPLGTGSDIGGSIRAPAAFCNIWGFKPTNKRVSLKGAIASYTDMSNEFVLCSVGPLANNPEDIKLYMSTFLDAEPWKADNYMLRMPWRKDVKLDLENLKIGIVYDDSVVKPAPPMLRALKLAAESLKKAGATVIEWEALDVPEAMDIVNTCYNIDGNHNHVSRYEESGEPLNPLSENHLRFGHGFEQLSILDGLRYVHRRDDLRQKYNDRMNELGVDYILTPSYFAPAAIPHKIKYWGYTALYNILDLPGVTFPTGLVTDAKIDTKDVEYKPRNDLEAYEYPLYDEKIYDSQPIALTLHGRRYYDEETVEASKIIQKIISEAASSA</sequence>
<feature type="active site" description="Charge relay system" evidence="3">
    <location>
        <position position="165"/>
    </location>
</feature>
<dbReference type="InterPro" id="IPR036928">
    <property type="entry name" value="AS_sf"/>
</dbReference>
<feature type="active site" description="Acyl-ester intermediate" evidence="3">
    <location>
        <position position="264"/>
    </location>
</feature>
<comment type="similarity">
    <text evidence="1">Belongs to the amidase family.</text>
</comment>
<dbReference type="Gene3D" id="3.90.1300.10">
    <property type="entry name" value="Amidase signature (AS) domain"/>
    <property type="match status" value="1"/>
</dbReference>
<dbReference type="EMBL" id="UFAJ01000792">
    <property type="protein sequence ID" value="SSD61616.1"/>
    <property type="molecule type" value="Genomic_DNA"/>
</dbReference>
<keyword evidence="2" id="KW-0378">Hydrolase</keyword>
<feature type="active site" description="Charge relay system" evidence="3">
    <location>
        <position position="240"/>
    </location>
</feature>
<dbReference type="SUPFAM" id="SSF75304">
    <property type="entry name" value="Amidase signature (AS) enzymes"/>
    <property type="match status" value="1"/>
</dbReference>
<gene>
    <name evidence="6" type="ORF">SCODWIG_03377</name>
</gene>
<dbReference type="PIRSF" id="PIRSF001221">
    <property type="entry name" value="Amidase_fungi"/>
    <property type="match status" value="1"/>
</dbReference>
<proteinExistence type="inferred from homology"/>